<dbReference type="Proteomes" id="UP000318995">
    <property type="component" value="Unassembled WGS sequence"/>
</dbReference>
<dbReference type="EMBL" id="SJPH01000012">
    <property type="protein sequence ID" value="TWT40223.1"/>
    <property type="molecule type" value="Genomic_DNA"/>
</dbReference>
<name>A0A5C5VQA3_9BACT</name>
<keyword evidence="2" id="KW-1185">Reference proteome</keyword>
<organism evidence="1 2">
    <name type="scientific">Botrimarina hoheduenensis</name>
    <dbReference type="NCBI Taxonomy" id="2528000"/>
    <lineage>
        <taxon>Bacteria</taxon>
        <taxon>Pseudomonadati</taxon>
        <taxon>Planctomycetota</taxon>
        <taxon>Planctomycetia</taxon>
        <taxon>Pirellulales</taxon>
        <taxon>Lacipirellulaceae</taxon>
        <taxon>Botrimarina</taxon>
    </lineage>
</organism>
<comment type="caution">
    <text evidence="1">The sequence shown here is derived from an EMBL/GenBank/DDBJ whole genome shotgun (WGS) entry which is preliminary data.</text>
</comment>
<evidence type="ECO:0000313" key="2">
    <source>
        <dbReference type="Proteomes" id="UP000318995"/>
    </source>
</evidence>
<accession>A0A5C5VQA3</accession>
<protein>
    <submittedName>
        <fullName evidence="1">Uncharacterized protein</fullName>
    </submittedName>
</protein>
<dbReference type="RefSeq" id="WP_146575545.1">
    <property type="nucleotide sequence ID" value="NZ_SJPH01000012.1"/>
</dbReference>
<dbReference type="AlphaFoldDB" id="A0A5C5VQA3"/>
<sequence>MSVNLMPESNAVLRRRVEIDFEAARILQQLGACRKVIESGFTLTSEVEKYLDNPKLSKEQVIWLQAFIDRIIRKIERAQRVNKKLGERSTMLLEEIRYLDSMSPEEMTNQLSAQPMSDREKTLEGIMNFTRNAAPYVAVAAIIYGFVKYTGIGGIATGGAMKGGPFGSILKRNEEEREMRRKIELRRKIEGR</sequence>
<gene>
    <name evidence="1" type="ORF">Pla111_33540</name>
</gene>
<reference evidence="1 2" key="1">
    <citation type="submission" date="2019-02" db="EMBL/GenBank/DDBJ databases">
        <title>Deep-cultivation of Planctomycetes and their phenomic and genomic characterization uncovers novel biology.</title>
        <authorList>
            <person name="Wiegand S."/>
            <person name="Jogler M."/>
            <person name="Boedeker C."/>
            <person name="Pinto D."/>
            <person name="Vollmers J."/>
            <person name="Rivas-Marin E."/>
            <person name="Kohn T."/>
            <person name="Peeters S.H."/>
            <person name="Heuer A."/>
            <person name="Rast P."/>
            <person name="Oberbeckmann S."/>
            <person name="Bunk B."/>
            <person name="Jeske O."/>
            <person name="Meyerdierks A."/>
            <person name="Storesund J.E."/>
            <person name="Kallscheuer N."/>
            <person name="Luecker S."/>
            <person name="Lage O.M."/>
            <person name="Pohl T."/>
            <person name="Merkel B.J."/>
            <person name="Hornburger P."/>
            <person name="Mueller R.-W."/>
            <person name="Bruemmer F."/>
            <person name="Labrenz M."/>
            <person name="Spormann A.M."/>
            <person name="Op Den Camp H."/>
            <person name="Overmann J."/>
            <person name="Amann R."/>
            <person name="Jetten M.S.M."/>
            <person name="Mascher T."/>
            <person name="Medema M.H."/>
            <person name="Devos D.P."/>
            <person name="Kaster A.-K."/>
            <person name="Ovreas L."/>
            <person name="Rohde M."/>
            <person name="Galperin M.Y."/>
            <person name="Jogler C."/>
        </authorList>
    </citation>
    <scope>NUCLEOTIDE SEQUENCE [LARGE SCALE GENOMIC DNA]</scope>
    <source>
        <strain evidence="1 2">Pla111</strain>
    </source>
</reference>
<proteinExistence type="predicted"/>
<evidence type="ECO:0000313" key="1">
    <source>
        <dbReference type="EMBL" id="TWT40223.1"/>
    </source>
</evidence>